<evidence type="ECO:0000313" key="4">
    <source>
        <dbReference type="EMBL" id="QOR48009.1"/>
    </source>
</evidence>
<feature type="compositionally biased region" description="Low complexity" evidence="2">
    <location>
        <begin position="13"/>
        <end position="23"/>
    </location>
</feature>
<organism evidence="4 5">
    <name type="scientific">Trueperella pecoris</name>
    <dbReference type="NCBI Taxonomy" id="2733571"/>
    <lineage>
        <taxon>Bacteria</taxon>
        <taxon>Bacillati</taxon>
        <taxon>Actinomycetota</taxon>
        <taxon>Actinomycetes</taxon>
        <taxon>Actinomycetales</taxon>
        <taxon>Actinomycetaceae</taxon>
        <taxon>Trueperella</taxon>
    </lineage>
</organism>
<evidence type="ECO:0000313" key="5">
    <source>
        <dbReference type="Proteomes" id="UP000594961"/>
    </source>
</evidence>
<dbReference type="GO" id="GO:0005524">
    <property type="term" value="F:ATP binding"/>
    <property type="evidence" value="ECO:0007669"/>
    <property type="project" value="UniProtKB-UniRule"/>
</dbReference>
<dbReference type="InterPro" id="IPR011761">
    <property type="entry name" value="ATP-grasp"/>
</dbReference>
<dbReference type="Gene3D" id="3.30.470.20">
    <property type="entry name" value="ATP-grasp fold, B domain"/>
    <property type="match status" value="1"/>
</dbReference>
<accession>A0A7M1R153</accession>
<proteinExistence type="predicted"/>
<evidence type="ECO:0000259" key="3">
    <source>
        <dbReference type="PROSITE" id="PS50975"/>
    </source>
</evidence>
<keyword evidence="1" id="KW-0547">Nucleotide-binding</keyword>
<dbReference type="EMBL" id="CP063212">
    <property type="protein sequence ID" value="QOR48009.1"/>
    <property type="molecule type" value="Genomic_DNA"/>
</dbReference>
<keyword evidence="1" id="KW-0067">ATP-binding</keyword>
<dbReference type="AlphaFoldDB" id="A0A7M1R153"/>
<dbReference type="GO" id="GO:0046872">
    <property type="term" value="F:metal ion binding"/>
    <property type="evidence" value="ECO:0007669"/>
    <property type="project" value="InterPro"/>
</dbReference>
<dbReference type="RefSeq" id="WP_197553921.1">
    <property type="nucleotide sequence ID" value="NZ_CP063212.1"/>
</dbReference>
<reference evidence="4 5" key="1">
    <citation type="submission" date="2020-10" db="EMBL/GenBank/DDBJ databases">
        <title>Trueperella pecoris sp. nov. isolated from bovine and porcine specimens.</title>
        <authorList>
            <person name="Schoenecker L."/>
            <person name="Schnydrig P."/>
            <person name="Brodard I."/>
            <person name="Thomann A."/>
            <person name="Hemphill A."/>
            <person name="Rodriguez-Campos S."/>
            <person name="Perreten V."/>
            <person name="Jores J."/>
            <person name="Kittl S."/>
        </authorList>
    </citation>
    <scope>NUCLEOTIDE SEQUENCE [LARGE SCALE GENOMIC DNA]</scope>
    <source>
        <strain evidence="4 5">19OD0592</strain>
    </source>
</reference>
<feature type="domain" description="ATP-grasp" evidence="3">
    <location>
        <begin position="145"/>
        <end position="346"/>
    </location>
</feature>
<feature type="region of interest" description="Disordered" evidence="2">
    <location>
        <begin position="1"/>
        <end position="23"/>
    </location>
</feature>
<evidence type="ECO:0000256" key="1">
    <source>
        <dbReference type="PROSITE-ProRule" id="PRU00409"/>
    </source>
</evidence>
<dbReference type="SUPFAM" id="SSF56059">
    <property type="entry name" value="Glutathione synthetase ATP-binding domain-like"/>
    <property type="match status" value="1"/>
</dbReference>
<protein>
    <submittedName>
        <fullName evidence="4">ATP-grasp domain-containing protein</fullName>
    </submittedName>
</protein>
<gene>
    <name evidence="4" type="ORF">INS90_01510</name>
</gene>
<evidence type="ECO:0000256" key="2">
    <source>
        <dbReference type="SAM" id="MobiDB-lite"/>
    </source>
</evidence>
<dbReference type="PROSITE" id="PS50975">
    <property type="entry name" value="ATP_GRASP"/>
    <property type="match status" value="1"/>
</dbReference>
<sequence length="432" mass="48139">MFAPKDPNESLRTPETAPATPSSPDILPIIFGWDLGDYAMARLIHESTGIRPRLYSQIHRGFIDDSKVLDLVITEPRAITNREKFAELLLALGEEYPTERVVPLVNTDEDVQLLGELRHRLPASWIFPYAPAEAIAIADSKTCLSAIATDLGLATPRQTRIATDSPDTAAAALSQLTFPIVLKPDERSQLTVFFTRGLAKVLPCDTLAQADAHIRDWHDAGINASLTAQELIPGDDTTQWVVNGYINRRGEVSAIGSGRVLLGNHEPSLLGNAGIIHVVPNDQLMDDGARLATAVGLRGFFSLDVKVDPRTGTAYWLDLNPRIGRNHYYLKAGGVDVWQAFLQDISGEDDVADQRLSREALYHVLPLRMLNRGYIRDPELLRHVKSLKRSAIDPLRYRADRHPRRALFRRLNAENMRRKTRAHYPKATDSGF</sequence>
<name>A0A7M1R153_9ACTO</name>
<dbReference type="Proteomes" id="UP000594961">
    <property type="component" value="Chromosome"/>
</dbReference>